<accession>A0A2V3TRD0</accession>
<dbReference type="AlphaFoldDB" id="A0A2V3TRD0"/>
<dbReference type="Pfam" id="PF14023">
    <property type="entry name" value="Bestrophin-like"/>
    <property type="match status" value="1"/>
</dbReference>
<gene>
    <name evidence="2" type="ORF">C7450_1337</name>
</gene>
<feature type="transmembrane region" description="Helical" evidence="1">
    <location>
        <begin position="204"/>
        <end position="223"/>
    </location>
</feature>
<dbReference type="InterPro" id="IPR025333">
    <property type="entry name" value="DUF4239"/>
</dbReference>
<name>A0A2V3TRD0_9HYPH</name>
<organism evidence="2 3">
    <name type="scientific">Chelatococcus asaccharovorans</name>
    <dbReference type="NCBI Taxonomy" id="28210"/>
    <lineage>
        <taxon>Bacteria</taxon>
        <taxon>Pseudomonadati</taxon>
        <taxon>Pseudomonadota</taxon>
        <taxon>Alphaproteobacteria</taxon>
        <taxon>Hyphomicrobiales</taxon>
        <taxon>Chelatococcaceae</taxon>
        <taxon>Chelatococcus</taxon>
    </lineage>
</organism>
<dbReference type="OrthoDB" id="4760162at2"/>
<protein>
    <recommendedName>
        <fullName evidence="4">DUF4239 domain-containing protein</fullName>
    </recommendedName>
</protein>
<evidence type="ECO:0008006" key="4">
    <source>
        <dbReference type="Google" id="ProtNLM"/>
    </source>
</evidence>
<keyword evidence="1" id="KW-0472">Membrane</keyword>
<feature type="transmembrane region" description="Helical" evidence="1">
    <location>
        <begin position="175"/>
        <end position="197"/>
    </location>
</feature>
<sequence length="250" mass="26964">MSPLAIGGIAFCFVFGAACLGMLLHSRLPDGHLSGDSRDAIKLATAIVGTLSALALGLLIASSKRSLDDANGELRAWSARIVLLDRVMAQYGPDTKEMRLALRALLEARIRHISGTYGAAAGVFDDLDVEPLQDGLRRLTPENDAQRWLQMRALQLSGVIAEAHWLRPETETEEFPSLFVAFLVIWLALLFGSFGLLAPRNATVVFTLLVSALSITGALALIIDMDHPYLGLVRVSQGPLVLALDRIGQP</sequence>
<evidence type="ECO:0000256" key="1">
    <source>
        <dbReference type="SAM" id="Phobius"/>
    </source>
</evidence>
<keyword evidence="3" id="KW-1185">Reference proteome</keyword>
<dbReference type="EMBL" id="QJJK01000033">
    <property type="protein sequence ID" value="PXW50064.1"/>
    <property type="molecule type" value="Genomic_DNA"/>
</dbReference>
<feature type="transmembrane region" description="Helical" evidence="1">
    <location>
        <begin position="40"/>
        <end position="61"/>
    </location>
</feature>
<keyword evidence="1" id="KW-1133">Transmembrane helix</keyword>
<reference evidence="2 3" key="1">
    <citation type="submission" date="2018-05" db="EMBL/GenBank/DDBJ databases">
        <title>Genomic Encyclopedia of Type Strains, Phase IV (KMG-IV): sequencing the most valuable type-strain genomes for metagenomic binning, comparative biology and taxonomic classification.</title>
        <authorList>
            <person name="Goeker M."/>
        </authorList>
    </citation>
    <scope>NUCLEOTIDE SEQUENCE [LARGE SCALE GENOMIC DNA]</scope>
    <source>
        <strain evidence="2 3">DSM 6462</strain>
    </source>
</reference>
<proteinExistence type="predicted"/>
<dbReference type="RefSeq" id="WP_110378689.1">
    <property type="nucleotide sequence ID" value="NZ_JAHBRY010000001.1"/>
</dbReference>
<dbReference type="Proteomes" id="UP000248021">
    <property type="component" value="Unassembled WGS sequence"/>
</dbReference>
<keyword evidence="1" id="KW-0812">Transmembrane</keyword>
<comment type="caution">
    <text evidence="2">The sequence shown here is derived from an EMBL/GenBank/DDBJ whole genome shotgun (WGS) entry which is preliminary data.</text>
</comment>
<feature type="transmembrane region" description="Helical" evidence="1">
    <location>
        <begin position="6"/>
        <end position="28"/>
    </location>
</feature>
<evidence type="ECO:0000313" key="2">
    <source>
        <dbReference type="EMBL" id="PXW50064.1"/>
    </source>
</evidence>
<evidence type="ECO:0000313" key="3">
    <source>
        <dbReference type="Proteomes" id="UP000248021"/>
    </source>
</evidence>